<keyword evidence="5" id="KW-1185">Reference proteome</keyword>
<comment type="caution">
    <text evidence="4">The sequence shown here is derived from an EMBL/GenBank/DDBJ whole genome shotgun (WGS) entry which is preliminary data.</text>
</comment>
<proteinExistence type="predicted"/>
<dbReference type="InterPro" id="IPR050832">
    <property type="entry name" value="Bact_Acetyltransf"/>
</dbReference>
<evidence type="ECO:0000313" key="5">
    <source>
        <dbReference type="Proteomes" id="UP001500979"/>
    </source>
</evidence>
<accession>A0ABN3VJX1</accession>
<gene>
    <name evidence="4" type="ORF">GCM10010470_48440</name>
</gene>
<dbReference type="InterPro" id="IPR000182">
    <property type="entry name" value="GNAT_dom"/>
</dbReference>
<evidence type="ECO:0000256" key="1">
    <source>
        <dbReference type="ARBA" id="ARBA00022679"/>
    </source>
</evidence>
<dbReference type="PROSITE" id="PS51186">
    <property type="entry name" value="GNAT"/>
    <property type="match status" value="1"/>
</dbReference>
<protein>
    <submittedName>
        <fullName evidence="4">GNAT family N-acetyltransferase</fullName>
    </submittedName>
</protein>
<evidence type="ECO:0000256" key="2">
    <source>
        <dbReference type="ARBA" id="ARBA00023315"/>
    </source>
</evidence>
<sequence>MTDVIIRRATGADVPAIVALLADDELGSTRESPDDLAPYEHAFAQIDADRGEHLVVAERDHQVIGTLQLSLLPGLSRRGALRAQIEGVRIAGSARGLGLGETLVRWAIDEARSLGCVLVQLTSDKTRGDAHRFYERLGFTASHEGFKLPL</sequence>
<dbReference type="CDD" id="cd04301">
    <property type="entry name" value="NAT_SF"/>
    <property type="match status" value="1"/>
</dbReference>
<dbReference type="SUPFAM" id="SSF55729">
    <property type="entry name" value="Acyl-CoA N-acyltransferases (Nat)"/>
    <property type="match status" value="1"/>
</dbReference>
<dbReference type="EMBL" id="BAAAUX010000019">
    <property type="protein sequence ID" value="GAA2807451.1"/>
    <property type="molecule type" value="Genomic_DNA"/>
</dbReference>
<reference evidence="4 5" key="1">
    <citation type="journal article" date="2019" name="Int. J. Syst. Evol. Microbiol.">
        <title>The Global Catalogue of Microorganisms (GCM) 10K type strain sequencing project: providing services to taxonomists for standard genome sequencing and annotation.</title>
        <authorList>
            <consortium name="The Broad Institute Genomics Platform"/>
            <consortium name="The Broad Institute Genome Sequencing Center for Infectious Disease"/>
            <person name="Wu L."/>
            <person name="Ma J."/>
        </authorList>
    </citation>
    <scope>NUCLEOTIDE SEQUENCE [LARGE SCALE GENOMIC DNA]</scope>
    <source>
        <strain evidence="4 5">JCM 9383</strain>
    </source>
</reference>
<dbReference type="InterPro" id="IPR016181">
    <property type="entry name" value="Acyl_CoA_acyltransferase"/>
</dbReference>
<evidence type="ECO:0000259" key="3">
    <source>
        <dbReference type="PROSITE" id="PS51186"/>
    </source>
</evidence>
<feature type="domain" description="N-acetyltransferase" evidence="3">
    <location>
        <begin position="4"/>
        <end position="150"/>
    </location>
</feature>
<keyword evidence="2" id="KW-0012">Acyltransferase</keyword>
<name>A0ABN3VJX1_9PSEU</name>
<organism evidence="4 5">
    <name type="scientific">Saccharopolyspora taberi</name>
    <dbReference type="NCBI Taxonomy" id="60895"/>
    <lineage>
        <taxon>Bacteria</taxon>
        <taxon>Bacillati</taxon>
        <taxon>Actinomycetota</taxon>
        <taxon>Actinomycetes</taxon>
        <taxon>Pseudonocardiales</taxon>
        <taxon>Pseudonocardiaceae</taxon>
        <taxon>Saccharopolyspora</taxon>
    </lineage>
</organism>
<dbReference type="Proteomes" id="UP001500979">
    <property type="component" value="Unassembled WGS sequence"/>
</dbReference>
<dbReference type="PANTHER" id="PTHR43877">
    <property type="entry name" value="AMINOALKYLPHOSPHONATE N-ACETYLTRANSFERASE-RELATED-RELATED"/>
    <property type="match status" value="1"/>
</dbReference>
<dbReference type="Pfam" id="PF00583">
    <property type="entry name" value="Acetyltransf_1"/>
    <property type="match status" value="1"/>
</dbReference>
<evidence type="ECO:0000313" key="4">
    <source>
        <dbReference type="EMBL" id="GAA2807451.1"/>
    </source>
</evidence>
<keyword evidence="1" id="KW-0808">Transferase</keyword>
<dbReference type="Gene3D" id="3.40.630.30">
    <property type="match status" value="1"/>
</dbReference>
<dbReference type="PANTHER" id="PTHR43877:SF2">
    <property type="entry name" value="AMINOALKYLPHOSPHONATE N-ACETYLTRANSFERASE-RELATED"/>
    <property type="match status" value="1"/>
</dbReference>